<dbReference type="Gene3D" id="1.20.930.20">
    <property type="entry name" value="Adaptor protein Cbl, N-terminal domain"/>
    <property type="match status" value="1"/>
</dbReference>
<comment type="catalytic activity">
    <reaction evidence="1">
        <text>S-ubiquitinyl-[E2 ubiquitin-conjugating enzyme]-L-cysteine + [acceptor protein]-L-lysine = [E2 ubiquitin-conjugating enzyme]-L-cysteine + N(6)-ubiquitinyl-[acceptor protein]-L-lysine.</text>
        <dbReference type="EC" id="2.3.2.27"/>
    </reaction>
</comment>
<dbReference type="FunFam" id="1.20.930.20:FF:000002">
    <property type="entry name" value="RING-type E3 ubiquitin transferase"/>
    <property type="match status" value="1"/>
</dbReference>
<dbReference type="InterPro" id="IPR036537">
    <property type="entry name" value="Adaptor_Cbl_N_dom_sf"/>
</dbReference>
<dbReference type="Pfam" id="PF25598">
    <property type="entry name" value="ARM_PUB"/>
    <property type="match status" value="1"/>
</dbReference>
<dbReference type="InterPro" id="IPR013083">
    <property type="entry name" value="Znf_RING/FYVE/PHD"/>
</dbReference>
<keyword evidence="7" id="KW-0833">Ubl conjugation pathway</keyword>
<evidence type="ECO:0000256" key="6">
    <source>
        <dbReference type="ARBA" id="ARBA00022737"/>
    </source>
</evidence>
<accession>A0A8X8XDR9</accession>
<dbReference type="EC" id="2.3.2.27" evidence="4"/>
<dbReference type="InterPro" id="IPR002048">
    <property type="entry name" value="EF_hand_dom"/>
</dbReference>
<dbReference type="GO" id="GO:0007166">
    <property type="term" value="P:cell surface receptor signaling pathway"/>
    <property type="evidence" value="ECO:0007669"/>
    <property type="project" value="InterPro"/>
</dbReference>
<dbReference type="InterPro" id="IPR057623">
    <property type="entry name" value="PUB12-19-like_N"/>
</dbReference>
<dbReference type="SUPFAM" id="SSF47473">
    <property type="entry name" value="EF-hand"/>
    <property type="match status" value="1"/>
</dbReference>
<proteinExistence type="predicted"/>
<keyword evidence="5" id="KW-0808">Transferase</keyword>
<dbReference type="InterPro" id="IPR045210">
    <property type="entry name" value="RING-Ubox_PUB"/>
</dbReference>
<gene>
    <name evidence="14" type="ORF">SASPL_129032</name>
</gene>
<dbReference type="GO" id="GO:0005509">
    <property type="term" value="F:calcium ion binding"/>
    <property type="evidence" value="ECO:0007669"/>
    <property type="project" value="InterPro"/>
</dbReference>
<dbReference type="SMART" id="SM00185">
    <property type="entry name" value="ARM"/>
    <property type="match status" value="4"/>
</dbReference>
<evidence type="ECO:0000256" key="3">
    <source>
        <dbReference type="ARBA" id="ARBA00004906"/>
    </source>
</evidence>
<dbReference type="InterPro" id="IPR003613">
    <property type="entry name" value="Ubox_domain"/>
</dbReference>
<reference evidence="14" key="2">
    <citation type="submission" date="2020-08" db="EMBL/GenBank/DDBJ databases">
        <title>Plant Genome Project.</title>
        <authorList>
            <person name="Zhang R.-G."/>
        </authorList>
    </citation>
    <scope>NUCLEOTIDE SEQUENCE</scope>
    <source>
        <strain evidence="14">Huo1</strain>
        <tissue evidence="14">Leaf</tissue>
    </source>
</reference>
<evidence type="ECO:0000256" key="10">
    <source>
        <dbReference type="ARBA" id="ARBA00076227"/>
    </source>
</evidence>
<dbReference type="InterPro" id="IPR011989">
    <property type="entry name" value="ARM-like"/>
</dbReference>
<dbReference type="PROSITE" id="PS50176">
    <property type="entry name" value="ARM_REPEAT"/>
    <property type="match status" value="2"/>
</dbReference>
<evidence type="ECO:0000256" key="4">
    <source>
        <dbReference type="ARBA" id="ARBA00012483"/>
    </source>
</evidence>
<evidence type="ECO:0000256" key="11">
    <source>
        <dbReference type="PROSITE-ProRule" id="PRU00259"/>
    </source>
</evidence>
<feature type="repeat" description="ARM" evidence="11">
    <location>
        <begin position="620"/>
        <end position="662"/>
    </location>
</feature>
<keyword evidence="6" id="KW-0677">Repeat</keyword>
<evidence type="ECO:0000256" key="5">
    <source>
        <dbReference type="ARBA" id="ARBA00022679"/>
    </source>
</evidence>
<dbReference type="SUPFAM" id="SSF48371">
    <property type="entry name" value="ARM repeat"/>
    <property type="match status" value="1"/>
</dbReference>
<dbReference type="Pfam" id="PF25368">
    <property type="entry name" value="PUB10_N"/>
    <property type="match status" value="1"/>
</dbReference>
<dbReference type="Pfam" id="PF04564">
    <property type="entry name" value="U-box"/>
    <property type="match status" value="1"/>
</dbReference>
<evidence type="ECO:0000256" key="7">
    <source>
        <dbReference type="ARBA" id="ARBA00022786"/>
    </source>
</evidence>
<sequence length="824" mass="92318">MENRAFLREWFDRVDSQKTGNITAAQLKSALAVGNLQFSLSVVQQMIRCDVYLFSILTLHFVGVPEFFELNKFLLKVQQEFSSLERGRGFLVPDEAYEALVKIGFSLDSPAFYTVCEITYSPFFYYYFRVLIKRRVANSNLTISYHFVYLYSQPGTCLIRLIRASKGGRLSISTNSFTAREREVMEGEGSKNEDKNGVILEGGNSVELVTEMVEMIQKVGTYTDFRKTQGKECVNLVRRLKLLTPLLEEIRELHTSISGEAFDHLLDLNKALLASKKLLKTCNSGSKIFLALESEAVMSRFHQVYDKINQALNGIPYEKLGISEEVKEQVELMHMQLKRAKRRTETQDMELAMDMMVVFTRNDERNADDAIIERLAKKLELHTAAELAAESVAVKKLVKAKGKNATHQVVELLEKFKQISGVDENSVLDEPALVRCLEKSKSLLIPHEFLCPISLEIMADPVIIATGQTYERESIQKWLNSGHRTCPKTGQKLNHLTVAPNFSLRNLIQQWCEKNNYDLPKKEVCDDPDIASSPLAEEISSLIQNLYSSYVDVQRDAIIRIRMLSKESPDSRILIANSGGIPPLVCLLSCADSETQQHIVTALLNLSLDEANKRLIAREGAIPAIIKILRNGTEEAKENSAAALFSLSILEENKVLVGCSNGILPLVDLLRTGTNRGKKDAATALFSLVLNQGNRSRAVIAGIIPPLLQLLEDKTLDMIDEALSILLLIASQAEGRNEIGRLSFVRTLVEIVRDGTPKNKECATAVILELGSHNSSCLLAALQYGVYDHLIEITRSGTTRAQRKANSLLHLMKKNEHIPHIPRK</sequence>
<dbReference type="PANTHER" id="PTHR23315">
    <property type="entry name" value="U BOX DOMAIN-CONTAINING"/>
    <property type="match status" value="1"/>
</dbReference>
<dbReference type="InterPro" id="IPR016024">
    <property type="entry name" value="ARM-type_fold"/>
</dbReference>
<comment type="function">
    <text evidence="2">Functions as an E3 ubiquitin ligase.</text>
</comment>
<comment type="caution">
    <text evidence="14">The sequence shown here is derived from an EMBL/GenBank/DDBJ whole genome shotgun (WGS) entry which is preliminary data.</text>
</comment>
<evidence type="ECO:0000313" key="14">
    <source>
        <dbReference type="EMBL" id="KAG6410959.1"/>
    </source>
</evidence>
<feature type="domain" description="EF-hand" evidence="12">
    <location>
        <begin position="2"/>
        <end position="37"/>
    </location>
</feature>
<evidence type="ECO:0000256" key="8">
    <source>
        <dbReference type="ARBA" id="ARBA00074389"/>
    </source>
</evidence>
<feature type="repeat" description="ARM" evidence="11">
    <location>
        <begin position="579"/>
        <end position="621"/>
    </location>
</feature>
<evidence type="ECO:0000259" key="12">
    <source>
        <dbReference type="PROSITE" id="PS50222"/>
    </source>
</evidence>
<dbReference type="CDD" id="cd16664">
    <property type="entry name" value="RING-Ubox_PUB"/>
    <property type="match status" value="1"/>
</dbReference>
<dbReference type="AlphaFoldDB" id="A0A8X8XDR9"/>
<evidence type="ECO:0000259" key="13">
    <source>
        <dbReference type="PROSITE" id="PS51698"/>
    </source>
</evidence>
<dbReference type="PROSITE" id="PS51698">
    <property type="entry name" value="U_BOX"/>
    <property type="match status" value="1"/>
</dbReference>
<dbReference type="InterPro" id="IPR011992">
    <property type="entry name" value="EF-hand-dom_pair"/>
</dbReference>
<evidence type="ECO:0000256" key="2">
    <source>
        <dbReference type="ARBA" id="ARBA00003861"/>
    </source>
</evidence>
<dbReference type="FunFam" id="3.30.40.10:FF:000114">
    <property type="entry name" value="RING-type E3 ubiquitin transferase"/>
    <property type="match status" value="1"/>
</dbReference>
<dbReference type="PROSITE" id="PS50222">
    <property type="entry name" value="EF_HAND_2"/>
    <property type="match status" value="1"/>
</dbReference>
<evidence type="ECO:0000256" key="9">
    <source>
        <dbReference type="ARBA" id="ARBA00075465"/>
    </source>
</evidence>
<dbReference type="GO" id="GO:0061630">
    <property type="term" value="F:ubiquitin protein ligase activity"/>
    <property type="evidence" value="ECO:0007669"/>
    <property type="project" value="UniProtKB-EC"/>
</dbReference>
<dbReference type="FunFam" id="1.25.10.10:FF:000082">
    <property type="entry name" value="RING-type E3 ubiquitin transferase"/>
    <property type="match status" value="1"/>
</dbReference>
<name>A0A8X8XDR9_SALSN</name>
<dbReference type="PANTHER" id="PTHR23315:SF353">
    <property type="entry name" value="RING-TYPE E3 UBIQUITIN TRANSFERASE"/>
    <property type="match status" value="1"/>
</dbReference>
<comment type="pathway">
    <text evidence="3">Protein modification; protein ubiquitination.</text>
</comment>
<feature type="domain" description="U-box" evidence="13">
    <location>
        <begin position="444"/>
        <end position="518"/>
    </location>
</feature>
<protein>
    <recommendedName>
        <fullName evidence="8">U-box domain-containing protein 12</fullName>
        <ecNumber evidence="4">2.3.2.27</ecNumber>
    </recommendedName>
    <alternativeName>
        <fullName evidence="9">Plant U-box protein 12</fullName>
    </alternativeName>
    <alternativeName>
        <fullName evidence="10">RING-type E3 ubiquitin transferase PUB12</fullName>
    </alternativeName>
</protein>
<dbReference type="InterPro" id="IPR000225">
    <property type="entry name" value="Armadillo"/>
</dbReference>
<dbReference type="SUPFAM" id="SSF57850">
    <property type="entry name" value="RING/U-box"/>
    <property type="match status" value="1"/>
</dbReference>
<dbReference type="Gene3D" id="3.30.40.10">
    <property type="entry name" value="Zinc/RING finger domain, C3HC4 (zinc finger)"/>
    <property type="match status" value="1"/>
</dbReference>
<dbReference type="GO" id="GO:0016567">
    <property type="term" value="P:protein ubiquitination"/>
    <property type="evidence" value="ECO:0007669"/>
    <property type="project" value="InterPro"/>
</dbReference>
<evidence type="ECO:0000256" key="1">
    <source>
        <dbReference type="ARBA" id="ARBA00000900"/>
    </source>
</evidence>
<organism evidence="14">
    <name type="scientific">Salvia splendens</name>
    <name type="common">Scarlet sage</name>
    <dbReference type="NCBI Taxonomy" id="180675"/>
    <lineage>
        <taxon>Eukaryota</taxon>
        <taxon>Viridiplantae</taxon>
        <taxon>Streptophyta</taxon>
        <taxon>Embryophyta</taxon>
        <taxon>Tracheophyta</taxon>
        <taxon>Spermatophyta</taxon>
        <taxon>Magnoliopsida</taxon>
        <taxon>eudicotyledons</taxon>
        <taxon>Gunneridae</taxon>
        <taxon>Pentapetalae</taxon>
        <taxon>asterids</taxon>
        <taxon>lamiids</taxon>
        <taxon>Lamiales</taxon>
        <taxon>Lamiaceae</taxon>
        <taxon>Nepetoideae</taxon>
        <taxon>Mentheae</taxon>
        <taxon>Salviinae</taxon>
        <taxon>Salvia</taxon>
        <taxon>Salvia subgen. Calosphace</taxon>
        <taxon>core Calosphace</taxon>
    </lineage>
</organism>
<dbReference type="Proteomes" id="UP000298416">
    <property type="component" value="Unassembled WGS sequence"/>
</dbReference>
<reference evidence="14" key="1">
    <citation type="submission" date="2018-01" db="EMBL/GenBank/DDBJ databases">
        <authorList>
            <person name="Mao J.F."/>
        </authorList>
    </citation>
    <scope>NUCLEOTIDE SEQUENCE</scope>
    <source>
        <strain evidence="14">Huo1</strain>
        <tissue evidence="14">Leaf</tissue>
    </source>
</reference>
<dbReference type="InterPro" id="IPR058678">
    <property type="entry name" value="ARM_PUB"/>
</dbReference>
<dbReference type="EMBL" id="PNBA02000010">
    <property type="protein sequence ID" value="KAG6410959.1"/>
    <property type="molecule type" value="Genomic_DNA"/>
</dbReference>
<dbReference type="SMART" id="SM00504">
    <property type="entry name" value="Ubox"/>
    <property type="match status" value="1"/>
</dbReference>
<keyword evidence="15" id="KW-1185">Reference proteome</keyword>
<dbReference type="Gene3D" id="1.25.10.10">
    <property type="entry name" value="Leucine-rich Repeat Variant"/>
    <property type="match status" value="2"/>
</dbReference>
<evidence type="ECO:0000313" key="15">
    <source>
        <dbReference type="Proteomes" id="UP000298416"/>
    </source>
</evidence>
<dbReference type="Gene3D" id="1.10.238.10">
    <property type="entry name" value="EF-hand"/>
    <property type="match status" value="1"/>
</dbReference>